<organism evidence="2 4">
    <name type="scientific">Virgibacillus dokdonensis</name>
    <dbReference type="NCBI Taxonomy" id="302167"/>
    <lineage>
        <taxon>Bacteria</taxon>
        <taxon>Bacillati</taxon>
        <taxon>Bacillota</taxon>
        <taxon>Bacilli</taxon>
        <taxon>Bacillales</taxon>
        <taxon>Bacillaceae</taxon>
        <taxon>Virgibacillus</taxon>
    </lineage>
</organism>
<name>A0A2K9IXB6_9BACI</name>
<evidence type="ECO:0000313" key="2">
    <source>
        <dbReference type="EMBL" id="AUJ24337.1"/>
    </source>
</evidence>
<keyword evidence="1" id="KW-1133">Transmembrane helix</keyword>
<gene>
    <name evidence="2" type="ORF">A21D_01238</name>
    <name evidence="3" type="ORF">V2W34_10895</name>
</gene>
<dbReference type="KEGG" id="vpn:A21D_01238"/>
<dbReference type="PANTHER" id="PTHR36433">
    <property type="entry name" value="HYPOTHETICAL CYTOSOLIC PROTEIN"/>
    <property type="match status" value="1"/>
</dbReference>
<dbReference type="EMBL" id="CP018622">
    <property type="protein sequence ID" value="AUJ24337.1"/>
    <property type="molecule type" value="Genomic_DNA"/>
</dbReference>
<dbReference type="EMBL" id="JAZHPM010000017">
    <property type="protein sequence ID" value="MEF2292508.1"/>
    <property type="molecule type" value="Genomic_DNA"/>
</dbReference>
<dbReference type="Proteomes" id="UP001356080">
    <property type="component" value="Unassembled WGS sequence"/>
</dbReference>
<dbReference type="RefSeq" id="WP_237342809.1">
    <property type="nucleotide sequence ID" value="NZ_CP018622.1"/>
</dbReference>
<dbReference type="InterPro" id="IPR036166">
    <property type="entry name" value="YxeA-like_sf"/>
</dbReference>
<dbReference type="PANTHER" id="PTHR36433:SF2">
    <property type="entry name" value="YXEA FAMILY PROTEIN"/>
    <property type="match status" value="1"/>
</dbReference>
<keyword evidence="1" id="KW-0812">Transmembrane</keyword>
<reference evidence="3 5" key="3">
    <citation type="submission" date="2024-01" db="EMBL/GenBank/DDBJ databases">
        <title>Survival strategy associated with biotechnological potential of Virgibacillus dokdonensis T4.6 isolated from salt-fermented shrimp paste.</title>
        <authorList>
            <person name="Doan T.V."/>
            <person name="Quach N.T."/>
            <person name="Phi Q.-T."/>
        </authorList>
    </citation>
    <scope>NUCLEOTIDE SEQUENCE [LARGE SCALE GENOMIC DNA]</scope>
    <source>
        <strain evidence="3 5">T4.6</strain>
    </source>
</reference>
<dbReference type="Pfam" id="PF06486">
    <property type="entry name" value="DUF1093"/>
    <property type="match status" value="1"/>
</dbReference>
<protein>
    <submittedName>
        <fullName evidence="3">YxeA family protein</fullName>
    </submittedName>
</protein>
<dbReference type="NCBIfam" id="TIGR01655">
    <property type="entry name" value="yxeA_fam"/>
    <property type="match status" value="1"/>
</dbReference>
<dbReference type="AlphaFoldDB" id="A0A2K9IXB6"/>
<evidence type="ECO:0000313" key="5">
    <source>
        <dbReference type="Proteomes" id="UP001356080"/>
    </source>
</evidence>
<accession>A0A2K9IXB6</accession>
<evidence type="ECO:0000313" key="3">
    <source>
        <dbReference type="EMBL" id="MEF2292508.1"/>
    </source>
</evidence>
<dbReference type="Gene3D" id="2.40.50.480">
    <property type="match status" value="1"/>
</dbReference>
<dbReference type="InterPro" id="IPR006542">
    <property type="entry name" value="DUF1093"/>
</dbReference>
<sequence>MKKKVKIMIGILLTLVVMLVVFFTLAPEVERDHINPFVPKEEVYVQINEEPIVGRRYEYTLTGYNEDGEEKEVTFSSSRVLKENAILKVKAKGSYVENWKEVQIDELPDEVETKLNKN</sequence>
<evidence type="ECO:0000256" key="1">
    <source>
        <dbReference type="SAM" id="Phobius"/>
    </source>
</evidence>
<reference evidence="2" key="1">
    <citation type="submission" date="2016-11" db="EMBL/GenBank/DDBJ databases">
        <title>Complete genome sequence of Virgibacillus dokdonensis 21D, a halophilic bacterium isolated from the deep hypersaline anoxic basin Discovery in the Mediterranean Sea.</title>
        <authorList>
            <person name="Zeaiter Z."/>
            <person name="Booth J.M."/>
            <person name="Prosdocimi E.M."/>
            <person name="Mapelli F."/>
            <person name="Fusi M."/>
            <person name="Daffonchio D."/>
            <person name="Borin S."/>
            <person name="Crotti E."/>
        </authorList>
    </citation>
    <scope>NUCLEOTIDE SEQUENCE</scope>
    <source>
        <strain evidence="2">21D</strain>
    </source>
</reference>
<feature type="transmembrane region" description="Helical" evidence="1">
    <location>
        <begin position="7"/>
        <end position="26"/>
    </location>
</feature>
<evidence type="ECO:0000313" key="4">
    <source>
        <dbReference type="Proteomes" id="UP000234237"/>
    </source>
</evidence>
<keyword evidence="1" id="KW-0472">Membrane</keyword>
<keyword evidence="5" id="KW-1185">Reference proteome</keyword>
<dbReference type="SUPFAM" id="SSF159121">
    <property type="entry name" value="BC4932-like"/>
    <property type="match status" value="1"/>
</dbReference>
<proteinExistence type="predicted"/>
<reference evidence="4" key="2">
    <citation type="submission" date="2016-11" db="EMBL/GenBank/DDBJ databases">
        <title>Complete genome sequence of Virgibacillus pantothenticus 21D, a halophilic bacterium isolated from the deep hypersaline anoxic basin Discovery in the Mediterranean Sea.</title>
        <authorList>
            <person name="Zeaiter Z."/>
            <person name="Booth J.M."/>
            <person name="Prosdocimi E.M."/>
            <person name="Mapelli F."/>
            <person name="Fusi M."/>
            <person name="Daffonchio D."/>
            <person name="Borin S."/>
            <person name="Crotti E."/>
        </authorList>
    </citation>
    <scope>NUCLEOTIDE SEQUENCE [LARGE SCALE GENOMIC DNA]</scope>
    <source>
        <strain evidence="4">21D</strain>
    </source>
</reference>
<dbReference type="Proteomes" id="UP000234237">
    <property type="component" value="Chromosome"/>
</dbReference>